<keyword evidence="6" id="KW-0325">Glycoprotein</keyword>
<keyword evidence="2" id="KW-0336">GPI-anchor</keyword>
<dbReference type="GO" id="GO:0098552">
    <property type="term" value="C:side of membrane"/>
    <property type="evidence" value="ECO:0007669"/>
    <property type="project" value="UniProtKB-KW"/>
</dbReference>
<dbReference type="GeneID" id="112143269"/>
<feature type="compositionally biased region" description="Low complexity" evidence="11">
    <location>
        <begin position="398"/>
        <end position="485"/>
    </location>
</feature>
<comment type="caution">
    <text evidence="9">Lacks conserved residue(s) required for the propagation of feature annotation.</text>
</comment>
<evidence type="ECO:0000313" key="14">
    <source>
        <dbReference type="Ensembl" id="ENSOMEP00000006379.1"/>
    </source>
</evidence>
<feature type="region of interest" description="Disordered" evidence="11">
    <location>
        <begin position="153"/>
        <end position="230"/>
    </location>
</feature>
<dbReference type="CDD" id="cd10425">
    <property type="entry name" value="Ephrin-A_Ectodomain"/>
    <property type="match status" value="1"/>
</dbReference>
<feature type="region of interest" description="Disordered" evidence="11">
    <location>
        <begin position="326"/>
        <end position="580"/>
    </location>
</feature>
<dbReference type="AlphaFoldDB" id="A0A3B3BM82"/>
<dbReference type="FunFam" id="2.60.40.420:FF:000017">
    <property type="entry name" value="ephrin-A1"/>
    <property type="match status" value="1"/>
</dbReference>
<evidence type="ECO:0000256" key="10">
    <source>
        <dbReference type="RuleBase" id="RU004375"/>
    </source>
</evidence>
<evidence type="ECO:0000256" key="12">
    <source>
        <dbReference type="SAM" id="SignalP"/>
    </source>
</evidence>
<dbReference type="Ensembl" id="ENSOMET00000005902.1">
    <property type="protein sequence ID" value="ENSOMEP00000006379.1"/>
    <property type="gene ID" value="ENSOMEG00000007437.1"/>
</dbReference>
<reference evidence="14" key="1">
    <citation type="submission" date="2025-08" db="UniProtKB">
        <authorList>
            <consortium name="Ensembl"/>
        </authorList>
    </citation>
    <scope>IDENTIFICATION</scope>
</reference>
<keyword evidence="15" id="KW-1185">Reference proteome</keyword>
<dbReference type="GO" id="GO:0048013">
    <property type="term" value="P:ephrin receptor signaling pathway"/>
    <property type="evidence" value="ECO:0007669"/>
    <property type="project" value="InterPro"/>
</dbReference>
<evidence type="ECO:0000256" key="11">
    <source>
        <dbReference type="SAM" id="MobiDB-lite"/>
    </source>
</evidence>
<dbReference type="Pfam" id="PF00812">
    <property type="entry name" value="Ephrin"/>
    <property type="match status" value="1"/>
</dbReference>
<feature type="compositionally biased region" description="Basic and acidic residues" evidence="11">
    <location>
        <begin position="159"/>
        <end position="178"/>
    </location>
</feature>
<feature type="compositionally biased region" description="Polar residues" evidence="11">
    <location>
        <begin position="326"/>
        <end position="337"/>
    </location>
</feature>
<keyword evidence="3 12" id="KW-0732">Signal</keyword>
<evidence type="ECO:0000256" key="5">
    <source>
        <dbReference type="ARBA" id="ARBA00023157"/>
    </source>
</evidence>
<dbReference type="PRINTS" id="PR01347">
    <property type="entry name" value="EPHRIN"/>
</dbReference>
<evidence type="ECO:0000256" key="3">
    <source>
        <dbReference type="ARBA" id="ARBA00022729"/>
    </source>
</evidence>
<dbReference type="OrthoDB" id="8011317at2759"/>
<dbReference type="GeneTree" id="ENSGT00940000159919"/>
<feature type="compositionally biased region" description="Low complexity" evidence="11">
    <location>
        <begin position="540"/>
        <end position="573"/>
    </location>
</feature>
<dbReference type="PANTHER" id="PTHR11304">
    <property type="entry name" value="EPHRIN"/>
    <property type="match status" value="1"/>
</dbReference>
<sequence>MDFVCLMCLALTAGEWFASAERHAIYWNSSNENFLWDDYTVEVHLNDYLDIICPHYTHGEVLSHQAERYILYMVEKKDYDVCKPHSFDQLRWECSRPFAPFTPKKFSEKVQRYTTFRLEKTFRRGESYYYISKPMHHHGADCLKLRVDVVGPKGSAKTSQEKSKAAKTEKSLDEEHKRFSPVGRIHNPSSRLSEGKKQLLIKPHTTNQLPQMTSQVQPPSLNRPATSPPESLTDFKQQITKHLLDICIPHVELYYKDKTAFSNKIDHGFQIEGYTITLEEIAHMLTIYKRAKDRIQSTGEAKITWDYYLQMDDIFGRSQVGTVISTPLPCPSTQPLGPSTLPPDPSTQTSSPSSQTPDPSTEPSSSSSQTTDPSTEPLSTSSQTTDPSTEPLSTSSQTTDYSSEPSSLSSQTTGPSTEPLSTSSQTPDPSTEPSSPSSQTSTEPSSPSSQTSTEPSSPSSQTSTEPLSPSSQTSTEPSSLSSQTTGPSTEPLSHSSQTSTEPSSLSSQTTGPSTEPLSPSSQTPDPSTEPSSLSSQTTGPSTEPLSPSSQTSTEPSSLSSQTTGPSTEPSSPSLQTPHSK</sequence>
<evidence type="ECO:0000256" key="7">
    <source>
        <dbReference type="ARBA" id="ARBA00023288"/>
    </source>
</evidence>
<organism evidence="14 15">
    <name type="scientific">Oryzias melastigma</name>
    <name type="common">Marine medaka</name>
    <dbReference type="NCBI Taxonomy" id="30732"/>
    <lineage>
        <taxon>Eukaryota</taxon>
        <taxon>Metazoa</taxon>
        <taxon>Chordata</taxon>
        <taxon>Craniata</taxon>
        <taxon>Vertebrata</taxon>
        <taxon>Euteleostomi</taxon>
        <taxon>Actinopterygii</taxon>
        <taxon>Neopterygii</taxon>
        <taxon>Teleostei</taxon>
        <taxon>Neoteleostei</taxon>
        <taxon>Acanthomorphata</taxon>
        <taxon>Ovalentaria</taxon>
        <taxon>Atherinomorphae</taxon>
        <taxon>Beloniformes</taxon>
        <taxon>Adrianichthyidae</taxon>
        <taxon>Oryziinae</taxon>
        <taxon>Oryzias</taxon>
    </lineage>
</organism>
<dbReference type="KEGG" id="oml:112143269"/>
<evidence type="ECO:0000259" key="13">
    <source>
        <dbReference type="PROSITE" id="PS51551"/>
    </source>
</evidence>
<dbReference type="InterPro" id="IPR031328">
    <property type="entry name" value="Ephrin"/>
</dbReference>
<feature type="domain" description="Ephrin RBD" evidence="13">
    <location>
        <begin position="20"/>
        <end position="153"/>
    </location>
</feature>
<feature type="signal peptide" evidence="12">
    <location>
        <begin position="1"/>
        <end position="20"/>
    </location>
</feature>
<feature type="compositionally biased region" description="Low complexity" evidence="11">
    <location>
        <begin position="492"/>
        <end position="510"/>
    </location>
</feature>
<comment type="subcellular location">
    <subcellularLocation>
        <location evidence="1">Membrane</location>
        <topology evidence="1">Lipid-anchor</topology>
        <topology evidence="1">GPI-anchor</topology>
    </subcellularLocation>
</comment>
<dbReference type="InterPro" id="IPR008972">
    <property type="entry name" value="Cupredoxin"/>
</dbReference>
<accession>A0A3B3BM82</accession>
<dbReference type="GO" id="GO:0007411">
    <property type="term" value="P:axon guidance"/>
    <property type="evidence" value="ECO:0007669"/>
    <property type="project" value="TreeGrafter"/>
</dbReference>
<feature type="compositionally biased region" description="Polar residues" evidence="11">
    <location>
        <begin position="378"/>
        <end position="397"/>
    </location>
</feature>
<dbReference type="GO" id="GO:0010605">
    <property type="term" value="P:negative regulation of macromolecule metabolic process"/>
    <property type="evidence" value="ECO:0007669"/>
    <property type="project" value="UniProtKB-ARBA"/>
</dbReference>
<evidence type="ECO:0000313" key="15">
    <source>
        <dbReference type="Proteomes" id="UP000261560"/>
    </source>
</evidence>
<dbReference type="SUPFAM" id="SSF49503">
    <property type="entry name" value="Cupredoxins"/>
    <property type="match status" value="1"/>
</dbReference>
<feature type="compositionally biased region" description="Polar residues" evidence="11">
    <location>
        <begin position="204"/>
        <end position="230"/>
    </location>
</feature>
<dbReference type="RefSeq" id="XP_024122879.1">
    <property type="nucleotide sequence ID" value="XM_024267111.2"/>
</dbReference>
<protein>
    <recommendedName>
        <fullName evidence="8">Ephrin-A1</fullName>
    </recommendedName>
</protein>
<evidence type="ECO:0000256" key="8">
    <source>
        <dbReference type="ARBA" id="ARBA00040413"/>
    </source>
</evidence>
<dbReference type="GO" id="GO:0046875">
    <property type="term" value="F:ephrin receptor binding"/>
    <property type="evidence" value="ECO:0007669"/>
    <property type="project" value="InterPro"/>
</dbReference>
<dbReference type="PANTHER" id="PTHR11304:SF19">
    <property type="entry name" value="EPHRIN-A1"/>
    <property type="match status" value="1"/>
</dbReference>
<name>A0A3B3BM82_ORYME</name>
<dbReference type="GO" id="GO:1902533">
    <property type="term" value="P:positive regulation of intracellular signal transduction"/>
    <property type="evidence" value="ECO:0007669"/>
    <property type="project" value="UniProtKB-ARBA"/>
</dbReference>
<feature type="compositionally biased region" description="Low complexity" evidence="11">
    <location>
        <begin position="346"/>
        <end position="377"/>
    </location>
</feature>
<dbReference type="Gene3D" id="2.60.40.420">
    <property type="entry name" value="Cupredoxins - blue copper proteins"/>
    <property type="match status" value="1"/>
</dbReference>
<dbReference type="OMA" id="ESRYHAF"/>
<proteinExistence type="inferred from homology"/>
<reference evidence="14" key="2">
    <citation type="submission" date="2025-09" db="UniProtKB">
        <authorList>
            <consortium name="Ensembl"/>
        </authorList>
    </citation>
    <scope>IDENTIFICATION</scope>
</reference>
<dbReference type="GO" id="GO:0005886">
    <property type="term" value="C:plasma membrane"/>
    <property type="evidence" value="ECO:0007669"/>
    <property type="project" value="TreeGrafter"/>
</dbReference>
<feature type="chain" id="PRO_5017219814" description="Ephrin-A1" evidence="12">
    <location>
        <begin position="21"/>
        <end position="580"/>
    </location>
</feature>
<keyword evidence="5" id="KW-1015">Disulfide bond</keyword>
<dbReference type="PROSITE" id="PS51551">
    <property type="entry name" value="EPHRIN_RBD_2"/>
    <property type="match status" value="1"/>
</dbReference>
<evidence type="ECO:0000256" key="4">
    <source>
        <dbReference type="ARBA" id="ARBA00023136"/>
    </source>
</evidence>
<evidence type="ECO:0000256" key="6">
    <source>
        <dbReference type="ARBA" id="ARBA00023180"/>
    </source>
</evidence>
<evidence type="ECO:0000256" key="1">
    <source>
        <dbReference type="ARBA" id="ARBA00004589"/>
    </source>
</evidence>
<dbReference type="InterPro" id="IPR001799">
    <property type="entry name" value="Ephrin_RBD"/>
</dbReference>
<evidence type="ECO:0000256" key="9">
    <source>
        <dbReference type="PROSITE-ProRule" id="PRU00884"/>
    </source>
</evidence>
<keyword evidence="4 10" id="KW-0472">Membrane</keyword>
<keyword evidence="7" id="KW-0449">Lipoprotein</keyword>
<evidence type="ECO:0000256" key="2">
    <source>
        <dbReference type="ARBA" id="ARBA00022622"/>
    </source>
</evidence>
<feature type="compositionally biased region" description="Polar residues" evidence="11">
    <location>
        <begin position="511"/>
        <end position="539"/>
    </location>
</feature>
<comment type="similarity">
    <text evidence="9 10">Belongs to the ephrin family.</text>
</comment>
<dbReference type="InterPro" id="IPR034252">
    <property type="entry name" value="Ephrin-A_Ecto"/>
</dbReference>
<dbReference type="Proteomes" id="UP000261560">
    <property type="component" value="Unplaced"/>
</dbReference>